<reference evidence="5 6" key="1">
    <citation type="submission" date="2005-03" db="EMBL/GenBank/DDBJ databases">
        <title>Brevibacillus brevis strain 47, complete genome.</title>
        <authorList>
            <person name="Hosoyama A."/>
            <person name="Yamada R."/>
            <person name="Hongo Y."/>
            <person name="Terui Y."/>
            <person name="Ankai A."/>
            <person name="Masuyama W."/>
            <person name="Sekiguchi M."/>
            <person name="Takeda T."/>
            <person name="Asano K."/>
            <person name="Ohji S."/>
            <person name="Ichikawa N."/>
            <person name="Narita S."/>
            <person name="Aoki N."/>
            <person name="Miura H."/>
            <person name="Matsushita S."/>
            <person name="Sekigawa T."/>
            <person name="Yamagata H."/>
            <person name="Yoshikawa H."/>
            <person name="Udaka S."/>
            <person name="Tanikawa S."/>
            <person name="Fujita N."/>
        </authorList>
    </citation>
    <scope>NUCLEOTIDE SEQUENCE [LARGE SCALE GENOMIC DNA]</scope>
    <source>
        <strain evidence="6">47 / JCM 6285 / NBRC 100599</strain>
    </source>
</reference>
<dbReference type="PANTHER" id="PTHR42781">
    <property type="entry name" value="SPERMIDINE/PUTRESCINE IMPORT ATP-BINDING PROTEIN POTA"/>
    <property type="match status" value="1"/>
</dbReference>
<dbReference type="PROSITE" id="PS00211">
    <property type="entry name" value="ABC_TRANSPORTER_1"/>
    <property type="match status" value="1"/>
</dbReference>
<gene>
    <name evidence="5" type="primary">modC</name>
    <name evidence="5" type="ordered locus">BBR47_22860</name>
</gene>
<sequence>MYAGTPIKSKAGEWELLFLDIQKRLPDFILDVSFTVQKEIAVLFGPSGSGKTTILNSIAGLVHPDTGVIQLNENVFYREGQKPLPVQKRSIGYLFQDYALFPHMTVEQNVRYGLKKGHELNLAPLLSSVGIDHLMQKYPHQLSGGQKQRVALVRALATEPDILLLDEPLSALDADTRKQCQDELLRLHAMWNIPFLLVTHDREEAEKLADVIFLIDNGTIKERKNEKSHSATSISR</sequence>
<feature type="domain" description="ABC transporter" evidence="4">
    <location>
        <begin position="16"/>
        <end position="235"/>
    </location>
</feature>
<dbReference type="KEGG" id="bbe:BBR47_22860"/>
<dbReference type="InterPro" id="IPR027417">
    <property type="entry name" value="P-loop_NTPase"/>
</dbReference>
<dbReference type="SMART" id="SM00382">
    <property type="entry name" value="AAA"/>
    <property type="match status" value="1"/>
</dbReference>
<dbReference type="HOGENOM" id="CLU_000604_1_22_9"/>
<keyword evidence="2" id="KW-0547">Nucleotide-binding</keyword>
<dbReference type="PANTHER" id="PTHR42781:SF4">
    <property type="entry name" value="SPERMIDINE_PUTRESCINE IMPORT ATP-BINDING PROTEIN POTA"/>
    <property type="match status" value="1"/>
</dbReference>
<evidence type="ECO:0000313" key="6">
    <source>
        <dbReference type="Proteomes" id="UP000001877"/>
    </source>
</evidence>
<evidence type="ECO:0000256" key="3">
    <source>
        <dbReference type="ARBA" id="ARBA00022840"/>
    </source>
</evidence>
<dbReference type="InterPro" id="IPR017871">
    <property type="entry name" value="ABC_transporter-like_CS"/>
</dbReference>
<dbReference type="InterPro" id="IPR003439">
    <property type="entry name" value="ABC_transporter-like_ATP-bd"/>
</dbReference>
<evidence type="ECO:0000256" key="1">
    <source>
        <dbReference type="ARBA" id="ARBA00022448"/>
    </source>
</evidence>
<dbReference type="GO" id="GO:0005524">
    <property type="term" value="F:ATP binding"/>
    <property type="evidence" value="ECO:0007669"/>
    <property type="project" value="UniProtKB-KW"/>
</dbReference>
<protein>
    <submittedName>
        <fullName evidence="5">Putative molybdenum ABC transporter ATP binding protein</fullName>
        <ecNumber evidence="5">3.6.3.29</ecNumber>
    </submittedName>
</protein>
<dbReference type="Proteomes" id="UP000001877">
    <property type="component" value="Chromosome"/>
</dbReference>
<dbReference type="eggNOG" id="COG3842">
    <property type="taxonomic scope" value="Bacteria"/>
</dbReference>
<dbReference type="InterPro" id="IPR050093">
    <property type="entry name" value="ABC_SmlMolc_Importer"/>
</dbReference>
<keyword evidence="6" id="KW-1185">Reference proteome</keyword>
<dbReference type="EMBL" id="AP008955">
    <property type="protein sequence ID" value="BAH43263.1"/>
    <property type="molecule type" value="Genomic_DNA"/>
</dbReference>
<proteinExistence type="predicted"/>
<dbReference type="Pfam" id="PF00005">
    <property type="entry name" value="ABC_tran"/>
    <property type="match status" value="1"/>
</dbReference>
<evidence type="ECO:0000313" key="5">
    <source>
        <dbReference type="EMBL" id="BAH43263.1"/>
    </source>
</evidence>
<dbReference type="EC" id="3.6.3.29" evidence="5"/>
<dbReference type="STRING" id="358681.BBR47_22860"/>
<dbReference type="Gene3D" id="3.40.50.300">
    <property type="entry name" value="P-loop containing nucleotide triphosphate hydrolases"/>
    <property type="match status" value="1"/>
</dbReference>
<name>C0ZBV4_BREBN</name>
<dbReference type="PROSITE" id="PS50893">
    <property type="entry name" value="ABC_TRANSPORTER_2"/>
    <property type="match status" value="1"/>
</dbReference>
<dbReference type="InterPro" id="IPR003593">
    <property type="entry name" value="AAA+_ATPase"/>
</dbReference>
<organism evidence="5 6">
    <name type="scientific">Brevibacillus brevis (strain 47 / JCM 6285 / NBRC 100599)</name>
    <dbReference type="NCBI Taxonomy" id="358681"/>
    <lineage>
        <taxon>Bacteria</taxon>
        <taxon>Bacillati</taxon>
        <taxon>Bacillota</taxon>
        <taxon>Bacilli</taxon>
        <taxon>Bacillales</taxon>
        <taxon>Paenibacillaceae</taxon>
        <taxon>Brevibacillus</taxon>
    </lineage>
</organism>
<keyword evidence="5" id="KW-0378">Hydrolase</keyword>
<keyword evidence="1" id="KW-0813">Transport</keyword>
<evidence type="ECO:0000256" key="2">
    <source>
        <dbReference type="ARBA" id="ARBA00022741"/>
    </source>
</evidence>
<dbReference type="SUPFAM" id="SSF52540">
    <property type="entry name" value="P-loop containing nucleoside triphosphate hydrolases"/>
    <property type="match status" value="1"/>
</dbReference>
<accession>C0ZBV4</accession>
<keyword evidence="3" id="KW-0067">ATP-binding</keyword>
<dbReference type="GO" id="GO:0016887">
    <property type="term" value="F:ATP hydrolysis activity"/>
    <property type="evidence" value="ECO:0007669"/>
    <property type="project" value="InterPro"/>
</dbReference>
<evidence type="ECO:0000259" key="4">
    <source>
        <dbReference type="PROSITE" id="PS50893"/>
    </source>
</evidence>
<dbReference type="AlphaFoldDB" id="C0ZBV4"/>